<dbReference type="InterPro" id="IPR000055">
    <property type="entry name" value="Restrct_endonuc_typeI_TRD"/>
</dbReference>
<dbReference type="PANTHER" id="PTHR30408">
    <property type="entry name" value="TYPE-1 RESTRICTION ENZYME ECOKI SPECIFICITY PROTEIN"/>
    <property type="match status" value="1"/>
</dbReference>
<dbReference type="Gene3D" id="3.90.220.20">
    <property type="entry name" value="DNA methylase specificity domains"/>
    <property type="match status" value="2"/>
</dbReference>
<comment type="caution">
    <text evidence="6">The sequence shown here is derived from an EMBL/GenBank/DDBJ whole genome shotgun (WGS) entry which is preliminary data.</text>
</comment>
<dbReference type="Proteomes" id="UP000321532">
    <property type="component" value="Unassembled WGS sequence"/>
</dbReference>
<name>A0A512AXN0_9BACT</name>
<feature type="coiled-coil region" evidence="4">
    <location>
        <begin position="373"/>
        <end position="407"/>
    </location>
</feature>
<organism evidence="6 7">
    <name type="scientific">Adhaeribacter aerolatus</name>
    <dbReference type="NCBI Taxonomy" id="670289"/>
    <lineage>
        <taxon>Bacteria</taxon>
        <taxon>Pseudomonadati</taxon>
        <taxon>Bacteroidota</taxon>
        <taxon>Cytophagia</taxon>
        <taxon>Cytophagales</taxon>
        <taxon>Hymenobacteraceae</taxon>
        <taxon>Adhaeribacter</taxon>
    </lineage>
</organism>
<comment type="similarity">
    <text evidence="1">Belongs to the type-I restriction system S methylase family.</text>
</comment>
<evidence type="ECO:0000256" key="2">
    <source>
        <dbReference type="ARBA" id="ARBA00022747"/>
    </source>
</evidence>
<dbReference type="GO" id="GO:0003677">
    <property type="term" value="F:DNA binding"/>
    <property type="evidence" value="ECO:0007669"/>
    <property type="project" value="UniProtKB-KW"/>
</dbReference>
<dbReference type="OrthoDB" id="667970at2"/>
<protein>
    <recommendedName>
        <fullName evidence="5">Type I restriction modification DNA specificity domain-containing protein</fullName>
    </recommendedName>
</protein>
<accession>A0A512AXN0</accession>
<evidence type="ECO:0000256" key="4">
    <source>
        <dbReference type="SAM" id="Coils"/>
    </source>
</evidence>
<feature type="domain" description="Type I restriction modification DNA specificity" evidence="5">
    <location>
        <begin position="222"/>
        <end position="399"/>
    </location>
</feature>
<dbReference type="InterPro" id="IPR052021">
    <property type="entry name" value="Type-I_RS_S_subunit"/>
</dbReference>
<reference evidence="6 7" key="1">
    <citation type="submission" date="2019-07" db="EMBL/GenBank/DDBJ databases">
        <title>Whole genome shotgun sequence of Adhaeribacter aerolatus NBRC 106133.</title>
        <authorList>
            <person name="Hosoyama A."/>
            <person name="Uohara A."/>
            <person name="Ohji S."/>
            <person name="Ichikawa N."/>
        </authorList>
    </citation>
    <scope>NUCLEOTIDE SEQUENCE [LARGE SCALE GENOMIC DNA]</scope>
    <source>
        <strain evidence="6 7">NBRC 106133</strain>
    </source>
</reference>
<dbReference type="CDD" id="cd17247">
    <property type="entry name" value="RMtype1_S_Eco2747I-TRD2-CR2_like"/>
    <property type="match status" value="1"/>
</dbReference>
<keyword evidence="2" id="KW-0680">Restriction system</keyword>
<dbReference type="InterPro" id="IPR044946">
    <property type="entry name" value="Restrct_endonuc_typeI_TRD_sf"/>
</dbReference>
<dbReference type="SUPFAM" id="SSF116734">
    <property type="entry name" value="DNA methylase specificity domain"/>
    <property type="match status" value="2"/>
</dbReference>
<evidence type="ECO:0000313" key="6">
    <source>
        <dbReference type="EMBL" id="GEO04475.1"/>
    </source>
</evidence>
<sequence>MKEKIDLEERIAYKHTKLGIIPKDWQVKQIGEIAKVGNGATPRRDRKDYWHDGRFPWLPTGKVNERVISYAEEFITDIALKESSVKLLPIGTILLAMIGQGKTRGKVAYLNIESCINQNFAYIKPNDNIYSWFLFHYLEYQYLQIRGEGRGGNQDAINCKIVKDYLVAIPSLPEQKAIADTLSTWDKGIEKLQQLISAKKKQKEALMQQLLTGKKRFKEFTDEWQEVKYGDMLKQVKRPVEWNDEELYDLISVRRRSGGLFHRESLFGHQILTKDLYTARKGDFLISKMQILHGASGLTTEEFDGMKVSGSYISVVAKNSNKLDIEFFCWLSKLPNFYHQTYIASYGVHIEKMTFDFKTFLKLSTQLPPIKEQRKIVNVLNAAEKELEILQQKLNTLNQQKKGLMHKLLTGQVRVNLKKELVD</sequence>
<gene>
    <name evidence="6" type="ORF">AAE02nite_21390</name>
</gene>
<evidence type="ECO:0000256" key="1">
    <source>
        <dbReference type="ARBA" id="ARBA00010923"/>
    </source>
</evidence>
<dbReference type="EMBL" id="BJYS01000015">
    <property type="protein sequence ID" value="GEO04475.1"/>
    <property type="molecule type" value="Genomic_DNA"/>
</dbReference>
<evidence type="ECO:0000313" key="7">
    <source>
        <dbReference type="Proteomes" id="UP000321532"/>
    </source>
</evidence>
<dbReference type="PANTHER" id="PTHR30408:SF12">
    <property type="entry name" value="TYPE I RESTRICTION ENZYME MJAVIII SPECIFICITY SUBUNIT"/>
    <property type="match status" value="1"/>
</dbReference>
<dbReference type="AlphaFoldDB" id="A0A512AXN0"/>
<dbReference type="GO" id="GO:0009307">
    <property type="term" value="P:DNA restriction-modification system"/>
    <property type="evidence" value="ECO:0007669"/>
    <property type="project" value="UniProtKB-KW"/>
</dbReference>
<keyword evidence="4" id="KW-0175">Coiled coil</keyword>
<keyword evidence="3" id="KW-0238">DNA-binding</keyword>
<dbReference type="RefSeq" id="WP_146897745.1">
    <property type="nucleotide sequence ID" value="NZ_BJYS01000015.1"/>
</dbReference>
<evidence type="ECO:0000259" key="5">
    <source>
        <dbReference type="Pfam" id="PF01420"/>
    </source>
</evidence>
<proteinExistence type="inferred from homology"/>
<feature type="domain" description="Type I restriction modification DNA specificity" evidence="5">
    <location>
        <begin position="22"/>
        <end position="194"/>
    </location>
</feature>
<keyword evidence="7" id="KW-1185">Reference proteome</keyword>
<dbReference type="Pfam" id="PF01420">
    <property type="entry name" value="Methylase_S"/>
    <property type="match status" value="2"/>
</dbReference>
<dbReference type="Gene3D" id="1.10.287.1120">
    <property type="entry name" value="Bipartite methylase S protein"/>
    <property type="match status" value="1"/>
</dbReference>
<evidence type="ECO:0000256" key="3">
    <source>
        <dbReference type="ARBA" id="ARBA00023125"/>
    </source>
</evidence>